<name>A0A0N5B9G7_STREA</name>
<evidence type="ECO:0000256" key="6">
    <source>
        <dbReference type="ARBA" id="ARBA00023274"/>
    </source>
</evidence>
<evidence type="ECO:0000256" key="7">
    <source>
        <dbReference type="ARBA" id="ARBA00035288"/>
    </source>
</evidence>
<keyword evidence="9" id="KW-1185">Reference proteome</keyword>
<keyword evidence="3" id="KW-0809">Transit peptide</keyword>
<protein>
    <recommendedName>
        <fullName evidence="7">Large ribosomal subunit protein bL19m</fullName>
    </recommendedName>
    <alternativeName>
        <fullName evidence="8">39S ribosomal protein L19, mitochondrial</fullName>
    </alternativeName>
</protein>
<dbReference type="SUPFAM" id="SSF50104">
    <property type="entry name" value="Translation proteins SH3-like domain"/>
    <property type="match status" value="1"/>
</dbReference>
<dbReference type="InterPro" id="IPR001857">
    <property type="entry name" value="Ribosomal_bL19"/>
</dbReference>
<keyword evidence="4" id="KW-0689">Ribosomal protein</keyword>
<evidence type="ECO:0000313" key="9">
    <source>
        <dbReference type="Proteomes" id="UP000046392"/>
    </source>
</evidence>
<dbReference type="InterPro" id="IPR008991">
    <property type="entry name" value="Translation_prot_SH3-like_sf"/>
</dbReference>
<dbReference type="STRING" id="174720.A0A0N5B9G7"/>
<evidence type="ECO:0000256" key="5">
    <source>
        <dbReference type="ARBA" id="ARBA00023128"/>
    </source>
</evidence>
<accession>A0A0N5B9G7</accession>
<dbReference type="Pfam" id="PF01245">
    <property type="entry name" value="Ribosomal_L19"/>
    <property type="match status" value="1"/>
</dbReference>
<sequence>MMLRRTGTLCSSFYKNILPSVRFSSVNSKDDSHYDEFPEIFPDFAKTPIMGRRNALREKLERADMLNRRMVLDVPEFYVGSIVAVTTSDPNLASKQRRFVGICIRREKEGLKHSFTVRNVVDGLGVEIMYELYNPTILKIETLKLEKRLDDDLSYLVDCPPEYSTVDFNLEPNAHPAGTPVPVNETKVKLRPPPWSRRWEIFSYKGIEDTWTPSAPYRKRKMQQTKLNDWRKYDLIADYRMDNKNLEHEIAVEKEIREFEKSYQKSVGTKKRILRSVSRQR</sequence>
<dbReference type="PRINTS" id="PR00061">
    <property type="entry name" value="RIBOSOMALL19"/>
</dbReference>
<reference evidence="10" key="1">
    <citation type="submission" date="2017-02" db="UniProtKB">
        <authorList>
            <consortium name="WormBaseParasite"/>
        </authorList>
    </citation>
    <scope>IDENTIFICATION</scope>
</reference>
<evidence type="ECO:0000256" key="1">
    <source>
        <dbReference type="ARBA" id="ARBA00004173"/>
    </source>
</evidence>
<keyword evidence="6" id="KW-0687">Ribonucleoprotein</keyword>
<comment type="similarity">
    <text evidence="2">Belongs to the bacterial ribosomal protein bL19 family.</text>
</comment>
<dbReference type="PANTHER" id="PTHR15680">
    <property type="entry name" value="RIBOSOMAL PROTEIN L19"/>
    <property type="match status" value="1"/>
</dbReference>
<dbReference type="GO" id="GO:0005762">
    <property type="term" value="C:mitochondrial large ribosomal subunit"/>
    <property type="evidence" value="ECO:0007669"/>
    <property type="project" value="TreeGrafter"/>
</dbReference>
<organism evidence="9 10">
    <name type="scientific">Strongyloides papillosus</name>
    <name type="common">Intestinal threadworm</name>
    <dbReference type="NCBI Taxonomy" id="174720"/>
    <lineage>
        <taxon>Eukaryota</taxon>
        <taxon>Metazoa</taxon>
        <taxon>Ecdysozoa</taxon>
        <taxon>Nematoda</taxon>
        <taxon>Chromadorea</taxon>
        <taxon>Rhabditida</taxon>
        <taxon>Tylenchina</taxon>
        <taxon>Panagrolaimomorpha</taxon>
        <taxon>Strongyloidoidea</taxon>
        <taxon>Strongyloididae</taxon>
        <taxon>Strongyloides</taxon>
    </lineage>
</organism>
<dbReference type="InterPro" id="IPR038657">
    <property type="entry name" value="Ribosomal_bL19_sf"/>
</dbReference>
<dbReference type="Proteomes" id="UP000046392">
    <property type="component" value="Unplaced"/>
</dbReference>
<evidence type="ECO:0000256" key="3">
    <source>
        <dbReference type="ARBA" id="ARBA00022946"/>
    </source>
</evidence>
<dbReference type="AlphaFoldDB" id="A0A0N5B9G7"/>
<dbReference type="WBParaSite" id="SPAL_0000268300.1">
    <property type="protein sequence ID" value="SPAL_0000268300.1"/>
    <property type="gene ID" value="SPAL_0000268300"/>
</dbReference>
<dbReference type="PANTHER" id="PTHR15680:SF9">
    <property type="entry name" value="LARGE RIBOSOMAL SUBUNIT PROTEIN BL19M"/>
    <property type="match status" value="1"/>
</dbReference>
<dbReference type="FunFam" id="2.30.30.790:FF:000002">
    <property type="entry name" value="39S ribosomal protein L19, mitochondrial"/>
    <property type="match status" value="1"/>
</dbReference>
<evidence type="ECO:0000256" key="8">
    <source>
        <dbReference type="ARBA" id="ARBA00035359"/>
    </source>
</evidence>
<evidence type="ECO:0000313" key="10">
    <source>
        <dbReference type="WBParaSite" id="SPAL_0000268300.1"/>
    </source>
</evidence>
<dbReference type="GO" id="GO:0003735">
    <property type="term" value="F:structural constituent of ribosome"/>
    <property type="evidence" value="ECO:0007669"/>
    <property type="project" value="InterPro"/>
</dbReference>
<evidence type="ECO:0000256" key="4">
    <source>
        <dbReference type="ARBA" id="ARBA00022980"/>
    </source>
</evidence>
<dbReference type="GO" id="GO:0006412">
    <property type="term" value="P:translation"/>
    <property type="evidence" value="ECO:0007669"/>
    <property type="project" value="InterPro"/>
</dbReference>
<proteinExistence type="inferred from homology"/>
<keyword evidence="5" id="KW-0496">Mitochondrion</keyword>
<evidence type="ECO:0000256" key="2">
    <source>
        <dbReference type="ARBA" id="ARBA00005781"/>
    </source>
</evidence>
<dbReference type="Gene3D" id="2.30.30.790">
    <property type="match status" value="1"/>
</dbReference>
<comment type="subcellular location">
    <subcellularLocation>
        <location evidence="1">Mitochondrion</location>
    </subcellularLocation>
</comment>